<proteinExistence type="predicted"/>
<evidence type="ECO:0000256" key="1">
    <source>
        <dbReference type="SAM" id="MobiDB-lite"/>
    </source>
</evidence>
<feature type="compositionally biased region" description="Low complexity" evidence="1">
    <location>
        <begin position="10"/>
        <end position="21"/>
    </location>
</feature>
<keyword evidence="3" id="KW-1185">Reference proteome</keyword>
<reference evidence="2 3" key="1">
    <citation type="submission" date="2015-07" db="EMBL/GenBank/DDBJ databases">
        <title>The genome of Melipona quadrifasciata.</title>
        <authorList>
            <person name="Pan H."/>
            <person name="Kapheim K."/>
        </authorList>
    </citation>
    <scope>NUCLEOTIDE SEQUENCE [LARGE SCALE GENOMIC DNA]</scope>
    <source>
        <strain evidence="2">0111107301</strain>
        <tissue evidence="2">Whole body</tissue>
    </source>
</reference>
<evidence type="ECO:0000313" key="3">
    <source>
        <dbReference type="Proteomes" id="UP000053105"/>
    </source>
</evidence>
<evidence type="ECO:0000313" key="2">
    <source>
        <dbReference type="EMBL" id="KOX80097.1"/>
    </source>
</evidence>
<gene>
    <name evidence="2" type="ORF">WN51_09001</name>
</gene>
<feature type="region of interest" description="Disordered" evidence="1">
    <location>
        <begin position="81"/>
        <end position="113"/>
    </location>
</feature>
<protein>
    <submittedName>
        <fullName evidence="2">Uncharacterized protein</fullName>
    </submittedName>
</protein>
<feature type="compositionally biased region" description="Polar residues" evidence="1">
    <location>
        <begin position="82"/>
        <end position="104"/>
    </location>
</feature>
<dbReference type="AlphaFoldDB" id="A0A0M9A9Q5"/>
<name>A0A0M9A9Q5_9HYME</name>
<organism evidence="2 3">
    <name type="scientific">Melipona quadrifasciata</name>
    <dbReference type="NCBI Taxonomy" id="166423"/>
    <lineage>
        <taxon>Eukaryota</taxon>
        <taxon>Metazoa</taxon>
        <taxon>Ecdysozoa</taxon>
        <taxon>Arthropoda</taxon>
        <taxon>Hexapoda</taxon>
        <taxon>Insecta</taxon>
        <taxon>Pterygota</taxon>
        <taxon>Neoptera</taxon>
        <taxon>Endopterygota</taxon>
        <taxon>Hymenoptera</taxon>
        <taxon>Apocrita</taxon>
        <taxon>Aculeata</taxon>
        <taxon>Apoidea</taxon>
        <taxon>Anthophila</taxon>
        <taxon>Apidae</taxon>
        <taxon>Melipona</taxon>
    </lineage>
</organism>
<dbReference type="EMBL" id="KQ435708">
    <property type="protein sequence ID" value="KOX80097.1"/>
    <property type="molecule type" value="Genomic_DNA"/>
</dbReference>
<feature type="region of interest" description="Disordered" evidence="1">
    <location>
        <begin position="1"/>
        <end position="50"/>
    </location>
</feature>
<sequence length="130" mass="14625">MGPVAAVSSGRGQQRGYDRGQATIKRRRETSPRQPLQEGRLHNQGSESKILRWSHRVLGQRIRHPLLPSYGAIRDRIESLQAPATSSKTQPQQVASASPATSETPVPRFRGRRGEWGRFRDSFEYHGTIP</sequence>
<accession>A0A0M9A9Q5</accession>
<dbReference type="Proteomes" id="UP000053105">
    <property type="component" value="Unassembled WGS sequence"/>
</dbReference>